<keyword evidence="4 12" id="KW-0349">Heme</keyword>
<dbReference type="GO" id="GO:0020037">
    <property type="term" value="F:heme binding"/>
    <property type="evidence" value="ECO:0007669"/>
    <property type="project" value="InterPro"/>
</dbReference>
<keyword evidence="16" id="KW-1185">Reference proteome</keyword>
<keyword evidence="10 13" id="KW-0503">Monooxygenase</keyword>
<dbReference type="PRINTS" id="PR00385">
    <property type="entry name" value="P450"/>
</dbReference>
<dbReference type="EMBL" id="JAWXYG010000002">
    <property type="protein sequence ID" value="KAK4281837.1"/>
    <property type="molecule type" value="Genomic_DNA"/>
</dbReference>
<evidence type="ECO:0000256" key="5">
    <source>
        <dbReference type="ARBA" id="ARBA00022692"/>
    </source>
</evidence>
<comment type="caution">
    <text evidence="15">The sequence shown here is derived from an EMBL/GenBank/DDBJ whole genome shotgun (WGS) entry which is preliminary data.</text>
</comment>
<keyword evidence="7 14" id="KW-1133">Transmembrane helix</keyword>
<evidence type="ECO:0000256" key="6">
    <source>
        <dbReference type="ARBA" id="ARBA00022723"/>
    </source>
</evidence>
<comment type="subcellular location">
    <subcellularLocation>
        <location evidence="2">Membrane</location>
        <topology evidence="2">Single-pass membrane protein</topology>
    </subcellularLocation>
</comment>
<dbReference type="PANTHER" id="PTHR47944">
    <property type="entry name" value="CYTOCHROME P450 98A9"/>
    <property type="match status" value="1"/>
</dbReference>
<dbReference type="InterPro" id="IPR002401">
    <property type="entry name" value="Cyt_P450_E_grp-I"/>
</dbReference>
<name>A0AAE1TDX4_9FABA</name>
<dbReference type="PANTHER" id="PTHR47944:SF17">
    <property type="entry name" value="3,9-DIHYDROXYPTEROCARPAN 6A-MONOOXYGENASE"/>
    <property type="match status" value="1"/>
</dbReference>
<evidence type="ECO:0000313" key="15">
    <source>
        <dbReference type="EMBL" id="KAK4281837.1"/>
    </source>
</evidence>
<dbReference type="SUPFAM" id="SSF48264">
    <property type="entry name" value="Cytochrome P450"/>
    <property type="match status" value="1"/>
</dbReference>
<dbReference type="PROSITE" id="PS00086">
    <property type="entry name" value="CYTOCHROME_P450"/>
    <property type="match status" value="1"/>
</dbReference>
<dbReference type="Gene3D" id="1.10.630.10">
    <property type="entry name" value="Cytochrome P450"/>
    <property type="match status" value="1"/>
</dbReference>
<evidence type="ECO:0000313" key="16">
    <source>
        <dbReference type="Proteomes" id="UP001293593"/>
    </source>
</evidence>
<evidence type="ECO:0000256" key="12">
    <source>
        <dbReference type="PIRSR" id="PIRSR602401-1"/>
    </source>
</evidence>
<evidence type="ECO:0000256" key="8">
    <source>
        <dbReference type="ARBA" id="ARBA00023002"/>
    </source>
</evidence>
<dbReference type="AlphaFoldDB" id="A0AAE1TDX4"/>
<dbReference type="Proteomes" id="UP001293593">
    <property type="component" value="Unassembled WGS sequence"/>
</dbReference>
<evidence type="ECO:0000256" key="4">
    <source>
        <dbReference type="ARBA" id="ARBA00022617"/>
    </source>
</evidence>
<dbReference type="InterPro" id="IPR001128">
    <property type="entry name" value="Cyt_P450"/>
</dbReference>
<dbReference type="PRINTS" id="PR00463">
    <property type="entry name" value="EP450I"/>
</dbReference>
<evidence type="ECO:0000256" key="14">
    <source>
        <dbReference type="SAM" id="Phobius"/>
    </source>
</evidence>
<gene>
    <name evidence="15" type="ORF">QN277_013285</name>
</gene>
<keyword evidence="9 12" id="KW-0408">Iron</keyword>
<feature type="binding site" description="axial binding residue" evidence="12">
    <location>
        <position position="444"/>
    </location>
    <ligand>
        <name>heme</name>
        <dbReference type="ChEBI" id="CHEBI:30413"/>
    </ligand>
    <ligandPart>
        <name>Fe</name>
        <dbReference type="ChEBI" id="CHEBI:18248"/>
    </ligandPart>
</feature>
<comment type="similarity">
    <text evidence="3 13">Belongs to the cytochrome P450 family.</text>
</comment>
<organism evidence="15 16">
    <name type="scientific">Acacia crassicarpa</name>
    <name type="common">northern wattle</name>
    <dbReference type="NCBI Taxonomy" id="499986"/>
    <lineage>
        <taxon>Eukaryota</taxon>
        <taxon>Viridiplantae</taxon>
        <taxon>Streptophyta</taxon>
        <taxon>Embryophyta</taxon>
        <taxon>Tracheophyta</taxon>
        <taxon>Spermatophyta</taxon>
        <taxon>Magnoliopsida</taxon>
        <taxon>eudicotyledons</taxon>
        <taxon>Gunneridae</taxon>
        <taxon>Pentapetalae</taxon>
        <taxon>rosids</taxon>
        <taxon>fabids</taxon>
        <taxon>Fabales</taxon>
        <taxon>Fabaceae</taxon>
        <taxon>Caesalpinioideae</taxon>
        <taxon>mimosoid clade</taxon>
        <taxon>Acacieae</taxon>
        <taxon>Acacia</taxon>
    </lineage>
</organism>
<dbReference type="GO" id="GO:0005506">
    <property type="term" value="F:iron ion binding"/>
    <property type="evidence" value="ECO:0007669"/>
    <property type="project" value="InterPro"/>
</dbReference>
<evidence type="ECO:0000256" key="11">
    <source>
        <dbReference type="ARBA" id="ARBA00023136"/>
    </source>
</evidence>
<evidence type="ECO:0000256" key="3">
    <source>
        <dbReference type="ARBA" id="ARBA00010617"/>
    </source>
</evidence>
<dbReference type="Pfam" id="PF00067">
    <property type="entry name" value="p450"/>
    <property type="match status" value="1"/>
</dbReference>
<reference evidence="15" key="1">
    <citation type="submission" date="2023-10" db="EMBL/GenBank/DDBJ databases">
        <title>Chromosome-level genome of the transformable northern wattle, Acacia crassicarpa.</title>
        <authorList>
            <person name="Massaro I."/>
            <person name="Sinha N.R."/>
            <person name="Poethig S."/>
            <person name="Leichty A.R."/>
        </authorList>
    </citation>
    <scope>NUCLEOTIDE SEQUENCE</scope>
    <source>
        <strain evidence="15">Acra3RX</strain>
        <tissue evidence="15">Leaf</tissue>
    </source>
</reference>
<dbReference type="FunFam" id="1.10.630.10:FF:000019">
    <property type="entry name" value="Cytochrome P450 family protein"/>
    <property type="match status" value="1"/>
</dbReference>
<keyword evidence="11 14" id="KW-0472">Membrane</keyword>
<sequence>MDDFITILLFMLPALLFIILLRKPKGKAKLPPSPPGLPIIGHFHLLGPLPHRAFHNISQRYGPLLRLTFGSKSCILVSSPHIARLCLKTNDACFLNHPSKTNLDYVTYDRSDIFMAPYGPFWKFMRKLFITQLLSPTTLHHHSPVRAQELKLFLHGLLKRGGLGEEVNVGDEVSMLTYNIVTTMAFRKRCSDVKSEGSQVVQVVKELIELSGKFNLADMGWLFKKLDLQGYRKVVTSVRSKYDVIIERIIREHEESRKDMQKEHAAERDLLDILLDIYEDPNSEIRLTRENIKAFFLNIFGAGTDTSSLTVTWAMAELMNHPDIMAKARREIDSVVGRERLVEESDIAKLPYVESIVKETFRLHPTGTIISRQATQECEVNGYVIPEKMSVIVNVWSIGRDAQYWEHPLEFRPERFMNEEGESEMSLKAQNFELLVFGAGRRMCPGVSLATKVVPTTLAAMIQCFEWKLAHGGEVDMEEKPGLGLPRANPLLSIPVPRPLPFLNLFT</sequence>
<keyword evidence="8 13" id="KW-0560">Oxidoreductase</keyword>
<evidence type="ECO:0000256" key="10">
    <source>
        <dbReference type="ARBA" id="ARBA00023033"/>
    </source>
</evidence>
<comment type="cofactor">
    <cofactor evidence="1 12">
        <name>heme</name>
        <dbReference type="ChEBI" id="CHEBI:30413"/>
    </cofactor>
</comment>
<dbReference type="GO" id="GO:0004497">
    <property type="term" value="F:monooxygenase activity"/>
    <property type="evidence" value="ECO:0007669"/>
    <property type="project" value="UniProtKB-KW"/>
</dbReference>
<evidence type="ECO:0000256" key="7">
    <source>
        <dbReference type="ARBA" id="ARBA00022989"/>
    </source>
</evidence>
<proteinExistence type="inferred from homology"/>
<accession>A0AAE1TDX4</accession>
<evidence type="ECO:0000256" key="9">
    <source>
        <dbReference type="ARBA" id="ARBA00023004"/>
    </source>
</evidence>
<protein>
    <recommendedName>
        <fullName evidence="17">Cytochrome P450</fullName>
    </recommendedName>
</protein>
<feature type="transmembrane region" description="Helical" evidence="14">
    <location>
        <begin position="6"/>
        <end position="22"/>
    </location>
</feature>
<dbReference type="GO" id="GO:0016705">
    <property type="term" value="F:oxidoreductase activity, acting on paired donors, with incorporation or reduction of molecular oxygen"/>
    <property type="evidence" value="ECO:0007669"/>
    <property type="project" value="InterPro"/>
</dbReference>
<dbReference type="InterPro" id="IPR036396">
    <property type="entry name" value="Cyt_P450_sf"/>
</dbReference>
<evidence type="ECO:0000256" key="13">
    <source>
        <dbReference type="RuleBase" id="RU000461"/>
    </source>
</evidence>
<evidence type="ECO:0000256" key="2">
    <source>
        <dbReference type="ARBA" id="ARBA00004167"/>
    </source>
</evidence>
<keyword evidence="6 12" id="KW-0479">Metal-binding</keyword>
<evidence type="ECO:0008006" key="17">
    <source>
        <dbReference type="Google" id="ProtNLM"/>
    </source>
</evidence>
<dbReference type="GO" id="GO:0016020">
    <property type="term" value="C:membrane"/>
    <property type="evidence" value="ECO:0007669"/>
    <property type="project" value="UniProtKB-SubCell"/>
</dbReference>
<keyword evidence="5 14" id="KW-0812">Transmembrane</keyword>
<evidence type="ECO:0000256" key="1">
    <source>
        <dbReference type="ARBA" id="ARBA00001971"/>
    </source>
</evidence>
<dbReference type="InterPro" id="IPR017972">
    <property type="entry name" value="Cyt_P450_CS"/>
</dbReference>